<proteinExistence type="predicted"/>
<reference evidence="3" key="4">
    <citation type="submission" date="2023-02" db="EMBL/GenBank/DDBJ databases">
        <authorList>
            <person name="Sun Q."/>
            <person name="Mori K."/>
        </authorList>
    </citation>
    <scope>NUCLEOTIDE SEQUENCE</scope>
    <source>
        <strain evidence="3">NBRC 114545</strain>
    </source>
</reference>
<dbReference type="NCBIfam" id="TIGR03729">
    <property type="entry name" value="acc_ester"/>
    <property type="match status" value="1"/>
</dbReference>
<evidence type="ECO:0000313" key="2">
    <source>
        <dbReference type="EMBL" id="AYW47927.1"/>
    </source>
</evidence>
<dbReference type="PANTHER" id="PTHR36492:SF2">
    <property type="entry name" value="[ACYL-CARRIER-PROTEIN] PHOSPHODIESTERASE PPTH"/>
    <property type="match status" value="1"/>
</dbReference>
<evidence type="ECO:0000259" key="1">
    <source>
        <dbReference type="Pfam" id="PF00149"/>
    </source>
</evidence>
<dbReference type="Pfam" id="PF00149">
    <property type="entry name" value="Metallophos"/>
    <property type="match status" value="1"/>
</dbReference>
<reference evidence="3 5" key="2">
    <citation type="journal article" date="2014" name="Int. J. Syst. Evol. Microbiol.">
        <title>Complete genome sequence of Corynebacterium casei LMG S-19264T (=DSM 44701T), isolated from a smear-ripened cheese.</title>
        <authorList>
            <consortium name="US DOE Joint Genome Institute (JGI-PGF)"/>
            <person name="Walter F."/>
            <person name="Albersmeier A."/>
            <person name="Kalinowski J."/>
            <person name="Ruckert C."/>
        </authorList>
    </citation>
    <scope>NUCLEOTIDE SEQUENCE [LARGE SCALE GENOMIC DNA]</scope>
    <source>
        <strain evidence="3 5">NBRC 114545</strain>
    </source>
</reference>
<dbReference type="SUPFAM" id="SSF56300">
    <property type="entry name" value="Metallo-dependent phosphatases"/>
    <property type="match status" value="1"/>
</dbReference>
<evidence type="ECO:0000313" key="3">
    <source>
        <dbReference type="EMBL" id="GMA72427.1"/>
    </source>
</evidence>
<protein>
    <submittedName>
        <fullName evidence="2">Metallophosphoesterase</fullName>
    </submittedName>
    <submittedName>
        <fullName evidence="3">Phosphohydrolase</fullName>
    </submittedName>
</protein>
<feature type="domain" description="Calcineurin-like phosphoesterase" evidence="1">
    <location>
        <begin position="3"/>
        <end position="220"/>
    </location>
</feature>
<dbReference type="GO" id="GO:0016787">
    <property type="term" value="F:hydrolase activity"/>
    <property type="evidence" value="ECO:0007669"/>
    <property type="project" value="InterPro"/>
</dbReference>
<sequence>MGKLAIISDLHADINQLNEELYVMRDYLEKQHVTHLHFAGDVANKVGKALEIVHFFDQKIPTTFHWGNHEMADIQEQQNFEDFNDPHFLNFKTKELSESTVLLGVNGWYDYSFVPFADEKEYRRKKQVYWYDRFIERKGSDPEITDAICDRLKETLKSIPPTKNIILSTHFVPKEAFIIKHGEKYARWNQLNAFLGSKEFGAVLDEFPNIKEVVFGHTHHRFFEQKLHRTRYHCRPFGYYYEWFLTRSFILSNHLADTFNPLKARTLVKHYSQAFNEYKNNYLLNELQEGMVLLDY</sequence>
<evidence type="ECO:0000313" key="4">
    <source>
        <dbReference type="Proteomes" id="UP000268310"/>
    </source>
</evidence>
<dbReference type="RefSeq" id="WP_123935431.1">
    <property type="nucleotide sequence ID" value="NZ_BSUW01000001.1"/>
</dbReference>
<name>A0AA37XKC1_9ENTE</name>
<keyword evidence="4" id="KW-1185">Reference proteome</keyword>
<evidence type="ECO:0000313" key="5">
    <source>
        <dbReference type="Proteomes" id="UP001157039"/>
    </source>
</evidence>
<organism evidence="3 5">
    <name type="scientific">Tetragenococcus osmophilus</name>
    <dbReference type="NCBI Taxonomy" id="526944"/>
    <lineage>
        <taxon>Bacteria</taxon>
        <taxon>Bacillati</taxon>
        <taxon>Bacillota</taxon>
        <taxon>Bacilli</taxon>
        <taxon>Lactobacillales</taxon>
        <taxon>Enterococcaceae</taxon>
        <taxon>Tetragenococcus</taxon>
    </lineage>
</organism>
<dbReference type="Gene3D" id="3.60.21.10">
    <property type="match status" value="1"/>
</dbReference>
<dbReference type="AlphaFoldDB" id="A0AA37XKC1"/>
<dbReference type="Proteomes" id="UP001157039">
    <property type="component" value="Unassembled WGS sequence"/>
</dbReference>
<dbReference type="InterPro" id="IPR052963">
    <property type="entry name" value="Pantetheine_PDE"/>
</dbReference>
<dbReference type="KEGG" id="too:C7K38_05865"/>
<dbReference type="EMBL" id="BSUW01000001">
    <property type="protein sequence ID" value="GMA72427.1"/>
    <property type="molecule type" value="Genomic_DNA"/>
</dbReference>
<dbReference type="InterPro" id="IPR004843">
    <property type="entry name" value="Calcineurin-like_PHP"/>
</dbReference>
<dbReference type="EMBL" id="CP027783">
    <property type="protein sequence ID" value="AYW47927.1"/>
    <property type="molecule type" value="Genomic_DNA"/>
</dbReference>
<reference evidence="2 4" key="1">
    <citation type="journal article" date="2012" name="Int. J. Syst. Evol. Microbiol.">
        <title>Characterization of Tetragenococcus strains from sugar thick juice reveals a novel species, Tetragenococcus osmophilus sp. nov., and divides Tetragenococcus halophilus into two subspecies, T. halophilus subsp. halophilus subsp. nov. and T. halophilus subsp. flandriensis subsp. nov.</title>
        <authorList>
            <person name="Juste A."/>
            <person name="Van Trappen S."/>
            <person name="Verreth C."/>
            <person name="Cleenwerck I."/>
            <person name="De Vos P."/>
            <person name="Lievens B."/>
            <person name="Willems K.A."/>
        </authorList>
    </citation>
    <scope>NUCLEOTIDE SEQUENCE [LARGE SCALE GENOMIC DNA]</scope>
    <source>
        <strain evidence="2 4">JCM 31126</strain>
    </source>
</reference>
<dbReference type="InterPro" id="IPR022302">
    <property type="entry name" value="Phosphoesterase_putative"/>
</dbReference>
<gene>
    <name evidence="2" type="ORF">C7K38_05865</name>
    <name evidence="3" type="ORF">GCM10025885_14760</name>
</gene>
<dbReference type="Proteomes" id="UP000268310">
    <property type="component" value="Chromosome"/>
</dbReference>
<dbReference type="PANTHER" id="PTHR36492">
    <property type="match status" value="1"/>
</dbReference>
<accession>A0AA37XKC1</accession>
<dbReference type="InterPro" id="IPR029052">
    <property type="entry name" value="Metallo-depent_PP-like"/>
</dbReference>
<reference evidence="2" key="3">
    <citation type="submission" date="2018-03" db="EMBL/GenBank/DDBJ databases">
        <authorList>
            <person name="Jeon C.O."/>
        </authorList>
    </citation>
    <scope>NUCLEOTIDE SEQUENCE</scope>
    <source>
        <strain evidence="2">JCM 31126</strain>
    </source>
</reference>